<keyword evidence="3" id="KW-1185">Reference proteome</keyword>
<sequence length="304" mass="34959">MSSATSNKDGRRASSGSVRSVDSRVASYVDEVRNIRTLLSGEAGEIEEVLRQTALDSTKRKVRSRSKSISPSSSYRRSDYHGSQNFRRSRSRSRSRKRSRSRSQIRRKTRSRSTGRRSRSRSPRMRRDRSPVDSVPKGRVICTETNSMIVKEITDEVGEWMTRGISTSDSKSLQDKFKLSFERSSFSLNPPAVDSWISRRLKSKSTHKTVESAEKKWLTAQFKVMDIASPLIFLYSLIINAVGKENIMALAVRAALQQWSRAFNHISRRRRHNIVTYRKRLLAIWSREWFTPSTLDRGHNKEAG</sequence>
<proteinExistence type="predicted"/>
<organism evidence="2 3">
    <name type="scientific">Daphnia magna</name>
    <dbReference type="NCBI Taxonomy" id="35525"/>
    <lineage>
        <taxon>Eukaryota</taxon>
        <taxon>Metazoa</taxon>
        <taxon>Ecdysozoa</taxon>
        <taxon>Arthropoda</taxon>
        <taxon>Crustacea</taxon>
        <taxon>Branchiopoda</taxon>
        <taxon>Diplostraca</taxon>
        <taxon>Cladocera</taxon>
        <taxon>Anomopoda</taxon>
        <taxon>Daphniidae</taxon>
        <taxon>Daphnia</taxon>
    </lineage>
</organism>
<dbReference type="OrthoDB" id="6380429at2759"/>
<reference evidence="2 3" key="1">
    <citation type="submission" date="2016-03" db="EMBL/GenBank/DDBJ databases">
        <title>EvidentialGene: Evidence-directed Construction of Genes on Genomes.</title>
        <authorList>
            <person name="Gilbert D.G."/>
            <person name="Choi J.-H."/>
            <person name="Mockaitis K."/>
            <person name="Colbourne J."/>
            <person name="Pfrender M."/>
        </authorList>
    </citation>
    <scope>NUCLEOTIDE SEQUENCE [LARGE SCALE GENOMIC DNA]</scope>
    <source>
        <strain evidence="2 3">Xinb3</strain>
        <tissue evidence="2">Complete organism</tissue>
    </source>
</reference>
<feature type="region of interest" description="Disordered" evidence="1">
    <location>
        <begin position="1"/>
        <end position="33"/>
    </location>
</feature>
<feature type="compositionally biased region" description="Low complexity" evidence="1">
    <location>
        <begin position="13"/>
        <end position="27"/>
    </location>
</feature>
<evidence type="ECO:0000313" key="3">
    <source>
        <dbReference type="Proteomes" id="UP000076858"/>
    </source>
</evidence>
<protein>
    <submittedName>
        <fullName evidence="2">Uncharacterized protein</fullName>
    </submittedName>
</protein>
<name>A0A162TDJ0_9CRUS</name>
<comment type="caution">
    <text evidence="2">The sequence shown here is derived from an EMBL/GenBank/DDBJ whole genome shotgun (WGS) entry which is preliminary data.</text>
</comment>
<gene>
    <name evidence="2" type="ORF">APZ42_010838</name>
</gene>
<dbReference type="AlphaFoldDB" id="A0A162TDJ0"/>
<feature type="compositionally biased region" description="Basic residues" evidence="1">
    <location>
        <begin position="87"/>
        <end position="127"/>
    </location>
</feature>
<dbReference type="Proteomes" id="UP000076858">
    <property type="component" value="Unassembled WGS sequence"/>
</dbReference>
<accession>A0A162TDJ0</accession>
<feature type="region of interest" description="Disordered" evidence="1">
    <location>
        <begin position="56"/>
        <end position="140"/>
    </location>
</feature>
<dbReference type="EMBL" id="LRGB01000002">
    <property type="protein sequence ID" value="KZS22105.1"/>
    <property type="molecule type" value="Genomic_DNA"/>
</dbReference>
<evidence type="ECO:0000313" key="2">
    <source>
        <dbReference type="EMBL" id="KZS22105.1"/>
    </source>
</evidence>
<evidence type="ECO:0000256" key="1">
    <source>
        <dbReference type="SAM" id="MobiDB-lite"/>
    </source>
</evidence>